<evidence type="ECO:0000313" key="2">
    <source>
        <dbReference type="EMBL" id="TNN39505.1"/>
    </source>
</evidence>
<evidence type="ECO:0000313" key="3">
    <source>
        <dbReference type="Proteomes" id="UP000314294"/>
    </source>
</evidence>
<accession>A0A4Z2FF41</accession>
<dbReference type="AlphaFoldDB" id="A0A4Z2FF41"/>
<comment type="caution">
    <text evidence="2">The sequence shown here is derived from an EMBL/GenBank/DDBJ whole genome shotgun (WGS) entry which is preliminary data.</text>
</comment>
<keyword evidence="3" id="KW-1185">Reference proteome</keyword>
<evidence type="ECO:0000256" key="1">
    <source>
        <dbReference type="SAM" id="MobiDB-lite"/>
    </source>
</evidence>
<protein>
    <submittedName>
        <fullName evidence="2">Uncharacterized protein</fullName>
    </submittedName>
</protein>
<feature type="region of interest" description="Disordered" evidence="1">
    <location>
        <begin position="1"/>
        <end position="48"/>
    </location>
</feature>
<name>A0A4Z2FF41_9TELE</name>
<gene>
    <name evidence="2" type="ORF">EYF80_050329</name>
</gene>
<dbReference type="EMBL" id="SRLO01001274">
    <property type="protein sequence ID" value="TNN39505.1"/>
    <property type="molecule type" value="Genomic_DNA"/>
</dbReference>
<sequence>MMKVDREEEERDARYEHSISPGVKREGAAVPPLDREDQRRGSEVTEGRGGDVVGISCGSVSLASSALIAEGFISNTLSSPTGEPLCRSAHAAAGEAAAFFRLCVFVVLDVSDVTFLGVPAVGDGNNTPQCFVKEIHSPSRNRVGDF</sequence>
<proteinExistence type="predicted"/>
<reference evidence="2 3" key="1">
    <citation type="submission" date="2019-03" db="EMBL/GenBank/DDBJ databases">
        <title>First draft genome of Liparis tanakae, snailfish: a comprehensive survey of snailfish specific genes.</title>
        <authorList>
            <person name="Kim W."/>
            <person name="Song I."/>
            <person name="Jeong J.-H."/>
            <person name="Kim D."/>
            <person name="Kim S."/>
            <person name="Ryu S."/>
            <person name="Song J.Y."/>
            <person name="Lee S.K."/>
        </authorList>
    </citation>
    <scope>NUCLEOTIDE SEQUENCE [LARGE SCALE GENOMIC DNA]</scope>
    <source>
        <tissue evidence="2">Muscle</tissue>
    </source>
</reference>
<organism evidence="2 3">
    <name type="scientific">Liparis tanakae</name>
    <name type="common">Tanaka's snailfish</name>
    <dbReference type="NCBI Taxonomy" id="230148"/>
    <lineage>
        <taxon>Eukaryota</taxon>
        <taxon>Metazoa</taxon>
        <taxon>Chordata</taxon>
        <taxon>Craniata</taxon>
        <taxon>Vertebrata</taxon>
        <taxon>Euteleostomi</taxon>
        <taxon>Actinopterygii</taxon>
        <taxon>Neopterygii</taxon>
        <taxon>Teleostei</taxon>
        <taxon>Neoteleostei</taxon>
        <taxon>Acanthomorphata</taxon>
        <taxon>Eupercaria</taxon>
        <taxon>Perciformes</taxon>
        <taxon>Cottioidei</taxon>
        <taxon>Cottales</taxon>
        <taxon>Liparidae</taxon>
        <taxon>Liparis</taxon>
    </lineage>
</organism>
<dbReference type="Proteomes" id="UP000314294">
    <property type="component" value="Unassembled WGS sequence"/>
</dbReference>